<reference evidence="1" key="1">
    <citation type="submission" date="2019-04" db="EMBL/GenBank/DDBJ databases">
        <title>Microbes associate with the intestines of laboratory mice.</title>
        <authorList>
            <person name="Navarre W."/>
            <person name="Wong E."/>
            <person name="Huang K."/>
            <person name="Tropini C."/>
            <person name="Ng K."/>
            <person name="Yu B."/>
        </authorList>
    </citation>
    <scope>NUCLEOTIDE SEQUENCE</scope>
    <source>
        <strain evidence="1">NM04_E33</strain>
    </source>
</reference>
<comment type="caution">
    <text evidence="1">The sequence shown here is derived from an EMBL/GenBank/DDBJ whole genome shotgun (WGS) entry which is preliminary data.</text>
</comment>
<name>A0AC61RGA2_9BACT</name>
<gene>
    <name evidence="1" type="ORF">E5331_07740</name>
</gene>
<evidence type="ECO:0000313" key="2">
    <source>
        <dbReference type="Proteomes" id="UP000306319"/>
    </source>
</evidence>
<evidence type="ECO:0000313" key="1">
    <source>
        <dbReference type="EMBL" id="TGY78950.1"/>
    </source>
</evidence>
<keyword evidence="2" id="KW-1185">Reference proteome</keyword>
<dbReference type="EMBL" id="SRYB01000009">
    <property type="protein sequence ID" value="TGY78950.1"/>
    <property type="molecule type" value="Genomic_DNA"/>
</dbReference>
<protein>
    <submittedName>
        <fullName evidence="1">DNA-binding response regulator</fullName>
    </submittedName>
</protein>
<keyword evidence="1" id="KW-0238">DNA-binding</keyword>
<accession>A0AC61RGA2</accession>
<proteinExistence type="predicted"/>
<organism evidence="1 2">
    <name type="scientific">Lepagella muris</name>
    <dbReference type="NCBI Taxonomy" id="3032870"/>
    <lineage>
        <taxon>Bacteria</taxon>
        <taxon>Pseudomonadati</taxon>
        <taxon>Bacteroidota</taxon>
        <taxon>Bacteroidia</taxon>
        <taxon>Bacteroidales</taxon>
        <taxon>Muribaculaceae</taxon>
        <taxon>Lepagella</taxon>
    </lineage>
</organism>
<dbReference type="Proteomes" id="UP000306319">
    <property type="component" value="Unassembled WGS sequence"/>
</dbReference>
<sequence length="315" mass="36881">MIKDNNTYTRQDTLRDIIEDNNRLLIVLNRFDISLGFGDSTVEEVCKQNEVHTDTFLAVINYIAGKNWENYHVSLMYLVGYLRKSHIHFINFSLPNIKRTLIEGIHGIETSEISMVILKFYDTYIEEVKNHMGYEDTVIFSYVENLVNGDITDKFNITDFSMRHDHMAGKLNDLKELFIYKYTQKNNEMINSALLELMLCGRDLIQHCEMENKILFPEVIRLEKELKNRLESEDSHTEEEISDSEVLTYREKEILREIAQGLSTKEIADKIHLSFHTITTYRKNISEKLNIHSVAGMTVYAILHHIIDLNEIKLP</sequence>